<evidence type="ECO:0000313" key="2">
    <source>
        <dbReference type="Proteomes" id="UP000467164"/>
    </source>
</evidence>
<dbReference type="Pfam" id="PF11964">
    <property type="entry name" value="SpoIIAA-like"/>
    <property type="match status" value="1"/>
</dbReference>
<dbReference type="SUPFAM" id="SSF52091">
    <property type="entry name" value="SpoIIaa-like"/>
    <property type="match status" value="1"/>
</dbReference>
<dbReference type="RefSeq" id="WP_198965380.1">
    <property type="nucleotide sequence ID" value="NZ_AP022572.1"/>
</dbReference>
<dbReference type="EMBL" id="AP022572">
    <property type="protein sequence ID" value="BBX58914.1"/>
    <property type="molecule type" value="Genomic_DNA"/>
</dbReference>
<dbReference type="InterPro" id="IPR021866">
    <property type="entry name" value="SpoIIAA-like"/>
</dbReference>
<dbReference type="InterPro" id="IPR038396">
    <property type="entry name" value="SpoIIAA-like_sf"/>
</dbReference>
<accession>A0A7I7LGN9</accession>
<dbReference type="Gene3D" id="3.40.50.10600">
    <property type="entry name" value="SpoIIaa-like domains"/>
    <property type="match status" value="1"/>
</dbReference>
<dbReference type="KEGG" id="msho:MSHO_42590"/>
<sequence length="137" mass="15151">MTVRGRLSPRSLGALIIDFSLDTEHSILHVRPETALEKEDFVKLAEVVDPHIEATGDLAGLILNAPSFPGWDSFGAMVNHFRFIRDHQKHVKKIAVVTDSHLGDVAEHLTSHFVSAEVRHFPAGQVEQAQQWILGGS</sequence>
<organism evidence="1 2">
    <name type="scientific">Mycobacterium shottsii</name>
    <dbReference type="NCBI Taxonomy" id="133549"/>
    <lineage>
        <taxon>Bacteria</taxon>
        <taxon>Bacillati</taxon>
        <taxon>Actinomycetota</taxon>
        <taxon>Actinomycetes</taxon>
        <taxon>Mycobacteriales</taxon>
        <taxon>Mycobacteriaceae</taxon>
        <taxon>Mycobacterium</taxon>
        <taxon>Mycobacterium ulcerans group</taxon>
    </lineage>
</organism>
<name>A0A7I7LGN9_9MYCO</name>
<evidence type="ECO:0000313" key="1">
    <source>
        <dbReference type="EMBL" id="BBX58914.1"/>
    </source>
</evidence>
<evidence type="ECO:0008006" key="3">
    <source>
        <dbReference type="Google" id="ProtNLM"/>
    </source>
</evidence>
<protein>
    <recommendedName>
        <fullName evidence="3">STAS/SEC14 domain-containing protein</fullName>
    </recommendedName>
</protein>
<keyword evidence="2" id="KW-1185">Reference proteome</keyword>
<dbReference type="InterPro" id="IPR036513">
    <property type="entry name" value="STAS_dom_sf"/>
</dbReference>
<gene>
    <name evidence="1" type="ORF">MSHO_42590</name>
</gene>
<reference evidence="1 2" key="1">
    <citation type="journal article" date="2019" name="Emerg. Microbes Infect.">
        <title>Comprehensive subspecies identification of 175 nontuberculous mycobacteria species based on 7547 genomic profiles.</title>
        <authorList>
            <person name="Matsumoto Y."/>
            <person name="Kinjo T."/>
            <person name="Motooka D."/>
            <person name="Nabeya D."/>
            <person name="Jung N."/>
            <person name="Uechi K."/>
            <person name="Horii T."/>
            <person name="Iida T."/>
            <person name="Fujita J."/>
            <person name="Nakamura S."/>
        </authorList>
    </citation>
    <scope>NUCLEOTIDE SEQUENCE [LARGE SCALE GENOMIC DNA]</scope>
    <source>
        <strain evidence="1 2">JCM 12657</strain>
    </source>
</reference>
<dbReference type="Proteomes" id="UP000467164">
    <property type="component" value="Chromosome"/>
</dbReference>
<dbReference type="AlphaFoldDB" id="A0A7I7LGN9"/>
<proteinExistence type="predicted"/>